<protein>
    <recommendedName>
        <fullName evidence="3">Response regulatory domain-containing protein</fullName>
    </recommendedName>
</protein>
<evidence type="ECO:0000256" key="2">
    <source>
        <dbReference type="PROSITE-ProRule" id="PRU00169"/>
    </source>
</evidence>
<accession>A0A059DYB9</accession>
<dbReference type="PATRIC" id="fig|1280948.3.peg.2934"/>
<dbReference type="Gene3D" id="3.40.50.2300">
    <property type="match status" value="1"/>
</dbReference>
<reference evidence="4 5" key="1">
    <citation type="journal article" date="2014" name="Antonie Van Leeuwenhoek">
        <title>Hyphomonas beringensis sp. nov. and Hyphomonas chukchiensis sp. nov., isolated from surface seawater of the Bering Sea and Chukchi Sea.</title>
        <authorList>
            <person name="Li C."/>
            <person name="Lai Q."/>
            <person name="Li G."/>
            <person name="Dong C."/>
            <person name="Wang J."/>
            <person name="Liao Y."/>
            <person name="Shao Z."/>
        </authorList>
    </citation>
    <scope>NUCLEOTIDE SEQUENCE [LARGE SCALE GENOMIC DNA]</scope>
    <source>
        <strain evidence="4 5">22II1-22F38</strain>
    </source>
</reference>
<proteinExistence type="predicted"/>
<dbReference type="SMART" id="SM00448">
    <property type="entry name" value="REC"/>
    <property type="match status" value="1"/>
</dbReference>
<dbReference type="PANTHER" id="PTHR44591:SF3">
    <property type="entry name" value="RESPONSE REGULATORY DOMAIN-CONTAINING PROTEIN"/>
    <property type="match status" value="1"/>
</dbReference>
<keyword evidence="5" id="KW-1185">Reference proteome</keyword>
<dbReference type="RefSeq" id="WP_035554308.1">
    <property type="nucleotide sequence ID" value="NZ_AWFH01000056.1"/>
</dbReference>
<dbReference type="SUPFAM" id="SSF52172">
    <property type="entry name" value="CheY-like"/>
    <property type="match status" value="1"/>
</dbReference>
<dbReference type="OrthoDB" id="582170at2"/>
<evidence type="ECO:0000313" key="5">
    <source>
        <dbReference type="Proteomes" id="UP000024547"/>
    </source>
</evidence>
<gene>
    <name evidence="4" type="ORF">HY36_09075</name>
</gene>
<dbReference type="STRING" id="1280948.HY36_09075"/>
<evidence type="ECO:0000313" key="4">
    <source>
        <dbReference type="EMBL" id="KCZ58519.1"/>
    </source>
</evidence>
<dbReference type="PANTHER" id="PTHR44591">
    <property type="entry name" value="STRESS RESPONSE REGULATOR PROTEIN 1"/>
    <property type="match status" value="1"/>
</dbReference>
<dbReference type="Pfam" id="PF00072">
    <property type="entry name" value="Response_reg"/>
    <property type="match status" value="1"/>
</dbReference>
<name>A0A059DYB9_9PROT</name>
<evidence type="ECO:0000256" key="1">
    <source>
        <dbReference type="ARBA" id="ARBA00022553"/>
    </source>
</evidence>
<feature type="domain" description="Response regulatory" evidence="3">
    <location>
        <begin position="6"/>
        <end position="116"/>
    </location>
</feature>
<comment type="caution">
    <text evidence="4">The sequence shown here is derived from an EMBL/GenBank/DDBJ whole genome shotgun (WGS) entry which is preliminary data.</text>
</comment>
<dbReference type="Proteomes" id="UP000024547">
    <property type="component" value="Unassembled WGS sequence"/>
</dbReference>
<dbReference type="InterPro" id="IPR011006">
    <property type="entry name" value="CheY-like_superfamily"/>
</dbReference>
<dbReference type="InterPro" id="IPR001789">
    <property type="entry name" value="Sig_transdc_resp-reg_receiver"/>
</dbReference>
<dbReference type="AlphaFoldDB" id="A0A059DYB9"/>
<evidence type="ECO:0000259" key="3">
    <source>
        <dbReference type="PROSITE" id="PS50110"/>
    </source>
</evidence>
<organism evidence="4 5">
    <name type="scientific">Hyphomonas atlantica</name>
    <dbReference type="NCBI Taxonomy" id="1280948"/>
    <lineage>
        <taxon>Bacteria</taxon>
        <taxon>Pseudomonadati</taxon>
        <taxon>Pseudomonadota</taxon>
        <taxon>Alphaproteobacteria</taxon>
        <taxon>Hyphomonadales</taxon>
        <taxon>Hyphomonadaceae</taxon>
        <taxon>Hyphomonas</taxon>
    </lineage>
</organism>
<dbReference type="GO" id="GO:0000160">
    <property type="term" value="P:phosphorelay signal transduction system"/>
    <property type="evidence" value="ECO:0007669"/>
    <property type="project" value="InterPro"/>
</dbReference>
<dbReference type="eggNOG" id="COG0784">
    <property type="taxonomic scope" value="Bacteria"/>
</dbReference>
<dbReference type="EMBL" id="AWFH01000056">
    <property type="protein sequence ID" value="KCZ58519.1"/>
    <property type="molecule type" value="Genomic_DNA"/>
</dbReference>
<dbReference type="InterPro" id="IPR050595">
    <property type="entry name" value="Bact_response_regulator"/>
</dbReference>
<keyword evidence="1 2" id="KW-0597">Phosphoprotein</keyword>
<feature type="modified residue" description="4-aspartylphosphate" evidence="2">
    <location>
        <position position="56"/>
    </location>
</feature>
<sequence>MGDKPNILLVEDDFLIAYDMKLQLEEAAFVVVWTVSSAEDALALLEDTSVCAAVLDMDLGGVSSFPIAHRLNEMRIPFLFVSGNDGGELHGDLAGSPIMTKPVNYPRLISVLRGLLGAQGT</sequence>
<dbReference type="PROSITE" id="PS50110">
    <property type="entry name" value="RESPONSE_REGULATORY"/>
    <property type="match status" value="1"/>
</dbReference>